<accession>A0ABS2SWN1</accession>
<dbReference type="Proteomes" id="UP001179280">
    <property type="component" value="Unassembled WGS sequence"/>
</dbReference>
<gene>
    <name evidence="1" type="ORF">JOC54_001906</name>
</gene>
<reference evidence="1" key="1">
    <citation type="submission" date="2021-01" db="EMBL/GenBank/DDBJ databases">
        <title>Genomic Encyclopedia of Type Strains, Phase IV (KMG-IV): sequencing the most valuable type-strain genomes for metagenomic binning, comparative biology and taxonomic classification.</title>
        <authorList>
            <person name="Goeker M."/>
        </authorList>
    </citation>
    <scope>NUCLEOTIDE SEQUENCE</scope>
    <source>
        <strain evidence="1">DSM 21943</strain>
    </source>
</reference>
<organism evidence="1 2">
    <name type="scientific">Shouchella xiaoxiensis</name>
    <dbReference type="NCBI Taxonomy" id="766895"/>
    <lineage>
        <taxon>Bacteria</taxon>
        <taxon>Bacillati</taxon>
        <taxon>Bacillota</taxon>
        <taxon>Bacilli</taxon>
        <taxon>Bacillales</taxon>
        <taxon>Bacillaceae</taxon>
        <taxon>Shouchella</taxon>
    </lineage>
</organism>
<evidence type="ECO:0000313" key="1">
    <source>
        <dbReference type="EMBL" id="MBM7838647.1"/>
    </source>
</evidence>
<keyword evidence="2" id="KW-1185">Reference proteome</keyword>
<evidence type="ECO:0000313" key="2">
    <source>
        <dbReference type="Proteomes" id="UP001179280"/>
    </source>
</evidence>
<comment type="caution">
    <text evidence="1">The sequence shown here is derived from an EMBL/GenBank/DDBJ whole genome shotgun (WGS) entry which is preliminary data.</text>
</comment>
<name>A0ABS2SWN1_9BACI</name>
<sequence>MTEGNFANLAAALEQLAKRIGAYQIDWDQSIQHLD</sequence>
<proteinExistence type="predicted"/>
<dbReference type="EMBL" id="JAFBCV010000005">
    <property type="protein sequence ID" value="MBM7838647.1"/>
    <property type="molecule type" value="Genomic_DNA"/>
</dbReference>
<protein>
    <submittedName>
        <fullName evidence="1">Uncharacterized protein</fullName>
    </submittedName>
</protein>